<name>A0AAW1WEP8_RUBAR</name>
<evidence type="ECO:0000256" key="2">
    <source>
        <dbReference type="ARBA" id="ARBA00022630"/>
    </source>
</evidence>
<reference evidence="5 6" key="1">
    <citation type="journal article" date="2023" name="G3 (Bethesda)">
        <title>A chromosome-length genome assembly and annotation of blackberry (Rubus argutus, cv. 'Hillquist').</title>
        <authorList>
            <person name="Bruna T."/>
            <person name="Aryal R."/>
            <person name="Dudchenko O."/>
            <person name="Sargent D.J."/>
            <person name="Mead D."/>
            <person name="Buti M."/>
            <person name="Cavallini A."/>
            <person name="Hytonen T."/>
            <person name="Andres J."/>
            <person name="Pham M."/>
            <person name="Weisz D."/>
            <person name="Mascagni F."/>
            <person name="Usai G."/>
            <person name="Natali L."/>
            <person name="Bassil N."/>
            <person name="Fernandez G.E."/>
            <person name="Lomsadze A."/>
            <person name="Armour M."/>
            <person name="Olukolu B."/>
            <person name="Poorten T."/>
            <person name="Britton C."/>
            <person name="Davik J."/>
            <person name="Ashrafi H."/>
            <person name="Aiden E.L."/>
            <person name="Borodovsky M."/>
            <person name="Worthington M."/>
        </authorList>
    </citation>
    <scope>NUCLEOTIDE SEQUENCE [LARGE SCALE GENOMIC DNA]</scope>
    <source>
        <strain evidence="5">PI 553951</strain>
    </source>
</reference>
<protein>
    <recommendedName>
        <fullName evidence="1">glycerol-3-phosphate dehydrogenase</fullName>
        <ecNumber evidence="1">1.1.5.3</ecNumber>
    </recommendedName>
</protein>
<dbReference type="InterPro" id="IPR036188">
    <property type="entry name" value="FAD/NAD-bd_sf"/>
</dbReference>
<dbReference type="PROSITE" id="PS00978">
    <property type="entry name" value="FAD_G3PDH_2"/>
    <property type="match status" value="1"/>
</dbReference>
<dbReference type="EMBL" id="JBEDUW010000006">
    <property type="protein sequence ID" value="KAK9923078.1"/>
    <property type="molecule type" value="Genomic_DNA"/>
</dbReference>
<sequence length="198" mass="21569">MKAIKQDSATSINPLPKLQEDDIQFLLDAISSYLNVKVQRTDVLSAWSGIRPLATDPSAKSTESISRDYVVCEDYPGLVTMSGGKWTTYRSMAEDAVNAAIKSGKLTPKNECLTTELQIIGGDGWDSASFTVIAQKYTLMKLSSHGGKLVPQVMDTVAAKHLSHSYGTFADRAAAIAQKQELDKATKFLETFKCLEIA</sequence>
<dbReference type="Proteomes" id="UP001457282">
    <property type="component" value="Unassembled WGS sequence"/>
</dbReference>
<keyword evidence="3" id="KW-0274">FAD</keyword>
<evidence type="ECO:0000256" key="3">
    <source>
        <dbReference type="ARBA" id="ARBA00022827"/>
    </source>
</evidence>
<dbReference type="AlphaFoldDB" id="A0AAW1WEP8"/>
<accession>A0AAW1WEP8</accession>
<dbReference type="InterPro" id="IPR000447">
    <property type="entry name" value="G3P_DH_FAD-dep"/>
</dbReference>
<gene>
    <name evidence="5" type="ORF">M0R45_031512</name>
</gene>
<dbReference type="EC" id="1.1.5.3" evidence="1"/>
<dbReference type="Gene3D" id="3.50.50.60">
    <property type="entry name" value="FAD/NAD(P)-binding domain"/>
    <property type="match status" value="1"/>
</dbReference>
<evidence type="ECO:0000313" key="6">
    <source>
        <dbReference type="Proteomes" id="UP001457282"/>
    </source>
</evidence>
<dbReference type="GO" id="GO:0006072">
    <property type="term" value="P:glycerol-3-phosphate metabolic process"/>
    <property type="evidence" value="ECO:0007669"/>
    <property type="project" value="InterPro"/>
</dbReference>
<keyword evidence="2" id="KW-0285">Flavoprotein</keyword>
<dbReference type="GO" id="GO:0005739">
    <property type="term" value="C:mitochondrion"/>
    <property type="evidence" value="ECO:0007669"/>
    <property type="project" value="TreeGrafter"/>
</dbReference>
<keyword evidence="4" id="KW-0560">Oxidoreductase</keyword>
<dbReference type="GO" id="GO:0004368">
    <property type="term" value="F:glycerol-3-phosphate dehydrogenase (quinone) activity"/>
    <property type="evidence" value="ECO:0007669"/>
    <property type="project" value="UniProtKB-EC"/>
</dbReference>
<dbReference type="PANTHER" id="PTHR11985:SF15">
    <property type="entry name" value="GLYCEROL-3-PHOSPHATE DEHYDROGENASE, MITOCHONDRIAL"/>
    <property type="match status" value="1"/>
</dbReference>
<evidence type="ECO:0000256" key="1">
    <source>
        <dbReference type="ARBA" id="ARBA00013029"/>
    </source>
</evidence>
<keyword evidence="6" id="KW-1185">Reference proteome</keyword>
<comment type="caution">
    <text evidence="5">The sequence shown here is derived from an EMBL/GenBank/DDBJ whole genome shotgun (WGS) entry which is preliminary data.</text>
</comment>
<organism evidence="5 6">
    <name type="scientific">Rubus argutus</name>
    <name type="common">Southern blackberry</name>
    <dbReference type="NCBI Taxonomy" id="59490"/>
    <lineage>
        <taxon>Eukaryota</taxon>
        <taxon>Viridiplantae</taxon>
        <taxon>Streptophyta</taxon>
        <taxon>Embryophyta</taxon>
        <taxon>Tracheophyta</taxon>
        <taxon>Spermatophyta</taxon>
        <taxon>Magnoliopsida</taxon>
        <taxon>eudicotyledons</taxon>
        <taxon>Gunneridae</taxon>
        <taxon>Pentapetalae</taxon>
        <taxon>rosids</taxon>
        <taxon>fabids</taxon>
        <taxon>Rosales</taxon>
        <taxon>Rosaceae</taxon>
        <taxon>Rosoideae</taxon>
        <taxon>Rosoideae incertae sedis</taxon>
        <taxon>Rubus</taxon>
    </lineage>
</organism>
<evidence type="ECO:0000256" key="4">
    <source>
        <dbReference type="ARBA" id="ARBA00023002"/>
    </source>
</evidence>
<proteinExistence type="predicted"/>
<evidence type="ECO:0000313" key="5">
    <source>
        <dbReference type="EMBL" id="KAK9923078.1"/>
    </source>
</evidence>
<dbReference type="PANTHER" id="PTHR11985">
    <property type="entry name" value="GLYCEROL-3-PHOSPHATE DEHYDROGENASE"/>
    <property type="match status" value="1"/>
</dbReference>